<organism evidence="1 2">
    <name type="scientific">Crotalaria pallida</name>
    <name type="common">Smooth rattlebox</name>
    <name type="synonym">Crotalaria striata</name>
    <dbReference type="NCBI Taxonomy" id="3830"/>
    <lineage>
        <taxon>Eukaryota</taxon>
        <taxon>Viridiplantae</taxon>
        <taxon>Streptophyta</taxon>
        <taxon>Embryophyta</taxon>
        <taxon>Tracheophyta</taxon>
        <taxon>Spermatophyta</taxon>
        <taxon>Magnoliopsida</taxon>
        <taxon>eudicotyledons</taxon>
        <taxon>Gunneridae</taxon>
        <taxon>Pentapetalae</taxon>
        <taxon>rosids</taxon>
        <taxon>fabids</taxon>
        <taxon>Fabales</taxon>
        <taxon>Fabaceae</taxon>
        <taxon>Papilionoideae</taxon>
        <taxon>50 kb inversion clade</taxon>
        <taxon>genistoids sensu lato</taxon>
        <taxon>core genistoids</taxon>
        <taxon>Crotalarieae</taxon>
        <taxon>Crotalaria</taxon>
    </lineage>
</organism>
<keyword evidence="2" id="KW-1185">Reference proteome</keyword>
<dbReference type="AlphaFoldDB" id="A0AAN9EJK3"/>
<dbReference type="Proteomes" id="UP001372338">
    <property type="component" value="Unassembled WGS sequence"/>
</dbReference>
<dbReference type="EMBL" id="JAYWIO010000006">
    <property type="protein sequence ID" value="KAK7257540.1"/>
    <property type="molecule type" value="Genomic_DNA"/>
</dbReference>
<protein>
    <submittedName>
        <fullName evidence="1">Uncharacterized protein</fullName>
    </submittedName>
</protein>
<name>A0AAN9EJK3_CROPI</name>
<comment type="caution">
    <text evidence="1">The sequence shown here is derived from an EMBL/GenBank/DDBJ whole genome shotgun (WGS) entry which is preliminary data.</text>
</comment>
<gene>
    <name evidence="1" type="ORF">RIF29_31581</name>
</gene>
<evidence type="ECO:0000313" key="1">
    <source>
        <dbReference type="EMBL" id="KAK7257540.1"/>
    </source>
</evidence>
<evidence type="ECO:0000313" key="2">
    <source>
        <dbReference type="Proteomes" id="UP001372338"/>
    </source>
</evidence>
<sequence>MPIACCKRFTEVSGIVFIRIFKIEEILRQLAHPLDLLVSTFQRFLLYIFTKTATVTCIVDTMPRVSLNFADRASMVLKPQDYLLPGNPTIQLNNFDPRNSSTSLPILCSDHIAEMDYSYTMRRVKSAATSALTNSGMGTVRQLAHPLDLLVSTFQRFLLYIFTKTATVTCNVDNMPRVSLNFADRASMVLKPQNYLLPGNPTCPDAVFYSYLSTADTQLLSNMHEYTF</sequence>
<reference evidence="1 2" key="1">
    <citation type="submission" date="2024-01" db="EMBL/GenBank/DDBJ databases">
        <title>The genomes of 5 underutilized Papilionoideae crops provide insights into root nodulation and disease resistanc.</title>
        <authorList>
            <person name="Yuan L."/>
        </authorList>
    </citation>
    <scope>NUCLEOTIDE SEQUENCE [LARGE SCALE GENOMIC DNA]</scope>
    <source>
        <strain evidence="1">ZHUSHIDOU_FW_LH</strain>
        <tissue evidence="1">Leaf</tissue>
    </source>
</reference>
<accession>A0AAN9EJK3</accession>
<proteinExistence type="predicted"/>